<keyword evidence="3" id="KW-1185">Reference proteome</keyword>
<dbReference type="Gene3D" id="3.10.450.50">
    <property type="match status" value="1"/>
</dbReference>
<accession>A0ABW2CTI1</accession>
<reference evidence="3" key="1">
    <citation type="journal article" date="2019" name="Int. J. Syst. Evol. Microbiol.">
        <title>The Global Catalogue of Microorganisms (GCM) 10K type strain sequencing project: providing services to taxonomists for standard genome sequencing and annotation.</title>
        <authorList>
            <consortium name="The Broad Institute Genomics Platform"/>
            <consortium name="The Broad Institute Genome Sequencing Center for Infectious Disease"/>
            <person name="Wu L."/>
            <person name="Ma J."/>
        </authorList>
    </citation>
    <scope>NUCLEOTIDE SEQUENCE [LARGE SCALE GENOMIC DNA]</scope>
    <source>
        <strain evidence="3">JCM 3369</strain>
    </source>
</reference>
<evidence type="ECO:0000313" key="3">
    <source>
        <dbReference type="Proteomes" id="UP001596380"/>
    </source>
</evidence>
<dbReference type="InterPro" id="IPR032710">
    <property type="entry name" value="NTF2-like_dom_sf"/>
</dbReference>
<gene>
    <name evidence="2" type="ORF">ACFQKB_32860</name>
</gene>
<proteinExistence type="predicted"/>
<dbReference type="Proteomes" id="UP001596380">
    <property type="component" value="Unassembled WGS sequence"/>
</dbReference>
<protein>
    <submittedName>
        <fullName evidence="2">Nuclear transport factor 2 family protein</fullName>
    </submittedName>
</protein>
<dbReference type="Pfam" id="PF12680">
    <property type="entry name" value="SnoaL_2"/>
    <property type="match status" value="1"/>
</dbReference>
<feature type="domain" description="SnoaL-like" evidence="1">
    <location>
        <begin position="15"/>
        <end position="114"/>
    </location>
</feature>
<evidence type="ECO:0000313" key="2">
    <source>
        <dbReference type="EMBL" id="MFC6884590.1"/>
    </source>
</evidence>
<comment type="caution">
    <text evidence="2">The sequence shown here is derived from an EMBL/GenBank/DDBJ whole genome shotgun (WGS) entry which is preliminary data.</text>
</comment>
<dbReference type="RefSeq" id="WP_160820273.1">
    <property type="nucleotide sequence ID" value="NZ_JBHSXE010000001.1"/>
</dbReference>
<sequence length="135" mass="15329">MSTGLAPETERLASDFIAAVERGDIDTIRREIYAPDAVIWHNTDDREIGPEDNFRVLRWLCSTVKDLRYEDQVRHPIPGGYAQRHVLRGVAPGGEELTVRACFFVTVANGRIVRLDEYLDSSASRCLDPYRPTPR</sequence>
<dbReference type="SUPFAM" id="SSF54427">
    <property type="entry name" value="NTF2-like"/>
    <property type="match status" value="1"/>
</dbReference>
<dbReference type="InterPro" id="IPR037401">
    <property type="entry name" value="SnoaL-like"/>
</dbReference>
<evidence type="ECO:0000259" key="1">
    <source>
        <dbReference type="Pfam" id="PF12680"/>
    </source>
</evidence>
<dbReference type="EMBL" id="JBHSXS010000028">
    <property type="protein sequence ID" value="MFC6884590.1"/>
    <property type="molecule type" value="Genomic_DNA"/>
</dbReference>
<organism evidence="2 3">
    <name type="scientific">Actinomadura yumaensis</name>
    <dbReference type="NCBI Taxonomy" id="111807"/>
    <lineage>
        <taxon>Bacteria</taxon>
        <taxon>Bacillati</taxon>
        <taxon>Actinomycetota</taxon>
        <taxon>Actinomycetes</taxon>
        <taxon>Streptosporangiales</taxon>
        <taxon>Thermomonosporaceae</taxon>
        <taxon>Actinomadura</taxon>
    </lineage>
</organism>
<name>A0ABW2CTI1_9ACTN</name>